<dbReference type="Proteomes" id="UP000008461">
    <property type="component" value="Chromosome"/>
</dbReference>
<evidence type="ECO:0000313" key="1">
    <source>
        <dbReference type="EMBL" id="AEE54028.1"/>
    </source>
</evidence>
<proteinExistence type="predicted"/>
<organism evidence="1 2">
    <name type="scientific">Haliscomenobacter hydrossis (strain ATCC 27775 / DSM 1100 / LMG 10767 / O)</name>
    <dbReference type="NCBI Taxonomy" id="760192"/>
    <lineage>
        <taxon>Bacteria</taxon>
        <taxon>Pseudomonadati</taxon>
        <taxon>Bacteroidota</taxon>
        <taxon>Saprospiria</taxon>
        <taxon>Saprospirales</taxon>
        <taxon>Haliscomenobacteraceae</taxon>
        <taxon>Haliscomenobacter</taxon>
    </lineage>
</organism>
<reference evidence="1 2" key="1">
    <citation type="journal article" date="2011" name="Stand. Genomic Sci.">
        <title>Complete genome sequence of Haliscomenobacter hydrossis type strain (O).</title>
        <authorList>
            <consortium name="US DOE Joint Genome Institute (JGI-PGF)"/>
            <person name="Daligault H."/>
            <person name="Lapidus A."/>
            <person name="Zeytun A."/>
            <person name="Nolan M."/>
            <person name="Lucas S."/>
            <person name="Del Rio T.G."/>
            <person name="Tice H."/>
            <person name="Cheng J.F."/>
            <person name="Tapia R."/>
            <person name="Han C."/>
            <person name="Goodwin L."/>
            <person name="Pitluck S."/>
            <person name="Liolios K."/>
            <person name="Pagani I."/>
            <person name="Ivanova N."/>
            <person name="Huntemann M."/>
            <person name="Mavromatis K."/>
            <person name="Mikhailova N."/>
            <person name="Pati A."/>
            <person name="Chen A."/>
            <person name="Palaniappan K."/>
            <person name="Land M."/>
            <person name="Hauser L."/>
            <person name="Brambilla E.M."/>
            <person name="Rohde M."/>
            <person name="Verbarg S."/>
            <person name="Goker M."/>
            <person name="Bristow J."/>
            <person name="Eisen J.A."/>
            <person name="Markowitz V."/>
            <person name="Hugenholtz P."/>
            <person name="Kyrpides N.C."/>
            <person name="Klenk H.P."/>
            <person name="Woyke T."/>
        </authorList>
    </citation>
    <scope>NUCLEOTIDE SEQUENCE [LARGE SCALE GENOMIC DNA]</scope>
    <source>
        <strain evidence="2">ATCC 27775 / DSM 1100 / LMG 10767 / O</strain>
    </source>
</reference>
<gene>
    <name evidence="1" type="ordered locus">Halhy_6207</name>
</gene>
<dbReference type="KEGG" id="hhy:Halhy_6207"/>
<reference key="2">
    <citation type="submission" date="2011-04" db="EMBL/GenBank/DDBJ databases">
        <title>Complete sequence of chromosome of Haliscomenobacter hydrossis DSM 1100.</title>
        <authorList>
            <consortium name="US DOE Joint Genome Institute (JGI-PGF)"/>
            <person name="Lucas S."/>
            <person name="Han J."/>
            <person name="Lapidus A."/>
            <person name="Bruce D."/>
            <person name="Goodwin L."/>
            <person name="Pitluck S."/>
            <person name="Peters L."/>
            <person name="Kyrpides N."/>
            <person name="Mavromatis K."/>
            <person name="Ivanova N."/>
            <person name="Ovchinnikova G."/>
            <person name="Pagani I."/>
            <person name="Daligault H."/>
            <person name="Detter J.C."/>
            <person name="Han C."/>
            <person name="Land M."/>
            <person name="Hauser L."/>
            <person name="Markowitz V."/>
            <person name="Cheng J.-F."/>
            <person name="Hugenholtz P."/>
            <person name="Woyke T."/>
            <person name="Wu D."/>
            <person name="Verbarg S."/>
            <person name="Frueling A."/>
            <person name="Brambilla E."/>
            <person name="Klenk H.-P."/>
            <person name="Eisen J.A."/>
        </authorList>
    </citation>
    <scope>NUCLEOTIDE SEQUENCE</scope>
    <source>
        <strain>DSM 1100</strain>
    </source>
</reference>
<dbReference type="AlphaFoldDB" id="F4L4W6"/>
<protein>
    <submittedName>
        <fullName evidence="1">Uncharacterized protein</fullName>
    </submittedName>
</protein>
<accession>F4L4W6</accession>
<evidence type="ECO:0000313" key="2">
    <source>
        <dbReference type="Proteomes" id="UP000008461"/>
    </source>
</evidence>
<name>F4L4W6_HALH1</name>
<dbReference type="HOGENOM" id="CLU_2633168_0_0_10"/>
<dbReference type="EMBL" id="CP002691">
    <property type="protein sequence ID" value="AEE54028.1"/>
    <property type="molecule type" value="Genomic_DNA"/>
</dbReference>
<keyword evidence="2" id="KW-1185">Reference proteome</keyword>
<sequence>MKKFIGKPYAGKPHVRIDEGEKRQRRFSLLYCESVVNKNTMCYGIFKYSSKDFTFSATIPFLPNSSFNLAKCLSFNF</sequence>